<evidence type="ECO:0000313" key="3">
    <source>
        <dbReference type="Proteomes" id="UP000247409"/>
    </source>
</evidence>
<keyword evidence="1" id="KW-1133">Transmembrane helix</keyword>
<proteinExistence type="predicted"/>
<reference evidence="2 3" key="1">
    <citation type="journal article" date="2018" name="Mol. Biol. Evol.">
        <title>Analysis of the draft genome of the red seaweed Gracilariopsis chorda provides insights into genome size evolution in Rhodophyta.</title>
        <authorList>
            <person name="Lee J."/>
            <person name="Yang E.C."/>
            <person name="Graf L."/>
            <person name="Yang J.H."/>
            <person name="Qiu H."/>
            <person name="Zel Zion U."/>
            <person name="Chan C.X."/>
            <person name="Stephens T.G."/>
            <person name="Weber A.P.M."/>
            <person name="Boo G.H."/>
            <person name="Boo S.M."/>
            <person name="Kim K.M."/>
            <person name="Shin Y."/>
            <person name="Jung M."/>
            <person name="Lee S.J."/>
            <person name="Yim H.S."/>
            <person name="Lee J.H."/>
            <person name="Bhattacharya D."/>
            <person name="Yoon H.S."/>
        </authorList>
    </citation>
    <scope>NUCLEOTIDE SEQUENCE [LARGE SCALE GENOMIC DNA]</scope>
    <source>
        <strain evidence="2 3">SKKU-2015</strain>
        <tissue evidence="2">Whole body</tissue>
    </source>
</reference>
<dbReference type="Proteomes" id="UP000247409">
    <property type="component" value="Unassembled WGS sequence"/>
</dbReference>
<keyword evidence="1" id="KW-0812">Transmembrane</keyword>
<keyword evidence="3" id="KW-1185">Reference proteome</keyword>
<gene>
    <name evidence="2" type="ORF">BWQ96_00303</name>
</gene>
<protein>
    <submittedName>
        <fullName evidence="2">Uncharacterized protein</fullName>
    </submittedName>
</protein>
<dbReference type="EMBL" id="NBIV01000001">
    <property type="protein sequence ID" value="PXF50143.1"/>
    <property type="molecule type" value="Genomic_DNA"/>
</dbReference>
<evidence type="ECO:0000313" key="2">
    <source>
        <dbReference type="EMBL" id="PXF50143.1"/>
    </source>
</evidence>
<dbReference type="OrthoDB" id="4473at2759"/>
<dbReference type="AlphaFoldDB" id="A0A2V3J793"/>
<feature type="transmembrane region" description="Helical" evidence="1">
    <location>
        <begin position="24"/>
        <end position="45"/>
    </location>
</feature>
<evidence type="ECO:0000256" key="1">
    <source>
        <dbReference type="SAM" id="Phobius"/>
    </source>
</evidence>
<dbReference type="Gene3D" id="3.40.50.150">
    <property type="entry name" value="Vaccinia Virus protein VP39"/>
    <property type="match status" value="1"/>
</dbReference>
<name>A0A2V3J793_9FLOR</name>
<dbReference type="InterPro" id="IPR029063">
    <property type="entry name" value="SAM-dependent_MTases_sf"/>
</dbReference>
<comment type="caution">
    <text evidence="2">The sequence shown here is derived from an EMBL/GenBank/DDBJ whole genome shotgun (WGS) entry which is preliminary data.</text>
</comment>
<keyword evidence="1" id="KW-0472">Membrane</keyword>
<accession>A0A2V3J793</accession>
<organism evidence="2 3">
    <name type="scientific">Gracilariopsis chorda</name>
    <dbReference type="NCBI Taxonomy" id="448386"/>
    <lineage>
        <taxon>Eukaryota</taxon>
        <taxon>Rhodophyta</taxon>
        <taxon>Florideophyceae</taxon>
        <taxon>Rhodymeniophycidae</taxon>
        <taxon>Gracilariales</taxon>
        <taxon>Gracilariaceae</taxon>
        <taxon>Gracilariopsis</taxon>
    </lineage>
</organism>
<sequence length="316" mass="35971">MKGSAVPSRSSFEKMRSRISSPPSFFFAATFAITISVTLLSRTYYQSQCVLPEKVPQGVIAHVEARDLSDESPNEVGVSSLIADSLHKLEKKEQELLLKTLNVSYQSIWMGVVEVNMVLRHMNNIDTYLEWGSGGSTHNFPQFAKRAYSIEHDETWCTKMIDQISKRPELKHLQYNCVPIARGTKGWGVSSPFEEGDYKVFKKYVDQIDNLRVPIFDMVLIDGRARVDCAVKALSYIGDHSVVVVHDAERIWTHRKYARVLHYYDIVDSIGGSERQGIAIMRRKKKFQNLEGNHEAVQKMFDQIYPPESSTRASST</sequence>